<feature type="chain" id="PRO_5016371631" description="Endosialidase-like protein" evidence="1">
    <location>
        <begin position="25"/>
        <end position="259"/>
    </location>
</feature>
<evidence type="ECO:0008006" key="4">
    <source>
        <dbReference type="Google" id="ProtNLM"/>
    </source>
</evidence>
<evidence type="ECO:0000313" key="2">
    <source>
        <dbReference type="EMBL" id="PYF74248.1"/>
    </source>
</evidence>
<evidence type="ECO:0000313" key="3">
    <source>
        <dbReference type="Proteomes" id="UP000248198"/>
    </source>
</evidence>
<keyword evidence="3" id="KW-1185">Reference proteome</keyword>
<sequence length="259" mass="28582">MQINMKKTLIILFQILILGSYCSAQNTLPASGNVGIGTTNPSDLLELNAGASRRGITIFSDGGSEAYTDIQFSINNRSSIIRSPHTWVISHRKDGFFTDNPTGESSLEFYAVRPNGYLAPLSFKSNGDLILASGKNAVSGNVGIGTTTPREKLSVNGNIRAREIKVETANWPDYVFAKDYILPSLKETEKHIQENGHLPGIPSAEEVKNNGVDLGEMNAKLLKKIEELTLHLIEQDKKFSARLLEQQQEIKQLQLKLKK</sequence>
<name>A0A318UGX4_9SPHI</name>
<dbReference type="Proteomes" id="UP000248198">
    <property type="component" value="Unassembled WGS sequence"/>
</dbReference>
<keyword evidence="1" id="KW-0732">Signal</keyword>
<reference evidence="2 3" key="1">
    <citation type="submission" date="2018-06" db="EMBL/GenBank/DDBJ databases">
        <title>Genomic Encyclopedia of Archaeal and Bacterial Type Strains, Phase II (KMG-II): from individual species to whole genera.</title>
        <authorList>
            <person name="Goeker M."/>
        </authorList>
    </citation>
    <scope>NUCLEOTIDE SEQUENCE [LARGE SCALE GENOMIC DNA]</scope>
    <source>
        <strain evidence="2 3">DSM 27372</strain>
    </source>
</reference>
<comment type="caution">
    <text evidence="2">The sequence shown here is derived from an EMBL/GenBank/DDBJ whole genome shotgun (WGS) entry which is preliminary data.</text>
</comment>
<protein>
    <recommendedName>
        <fullName evidence="4">Endosialidase-like protein</fullName>
    </recommendedName>
</protein>
<evidence type="ECO:0000256" key="1">
    <source>
        <dbReference type="SAM" id="SignalP"/>
    </source>
</evidence>
<dbReference type="EMBL" id="QKLU01000004">
    <property type="protein sequence ID" value="PYF74248.1"/>
    <property type="molecule type" value="Genomic_DNA"/>
</dbReference>
<accession>A0A318UGX4</accession>
<proteinExistence type="predicted"/>
<organism evidence="2 3">
    <name type="scientific">Pedobacter nutrimenti</name>
    <dbReference type="NCBI Taxonomy" id="1241337"/>
    <lineage>
        <taxon>Bacteria</taxon>
        <taxon>Pseudomonadati</taxon>
        <taxon>Bacteroidota</taxon>
        <taxon>Sphingobacteriia</taxon>
        <taxon>Sphingobacteriales</taxon>
        <taxon>Sphingobacteriaceae</taxon>
        <taxon>Pedobacter</taxon>
    </lineage>
</organism>
<feature type="signal peptide" evidence="1">
    <location>
        <begin position="1"/>
        <end position="24"/>
    </location>
</feature>
<dbReference type="AlphaFoldDB" id="A0A318UGX4"/>
<gene>
    <name evidence="2" type="ORF">B0O44_104419</name>
</gene>